<keyword evidence="3" id="KW-1185">Reference proteome</keyword>
<evidence type="ECO:0000256" key="1">
    <source>
        <dbReference type="SAM" id="Phobius"/>
    </source>
</evidence>
<proteinExistence type="predicted"/>
<name>A0ABT7SE78_9CELL</name>
<keyword evidence="1" id="KW-0812">Transmembrane</keyword>
<organism evidence="2 3">
    <name type="scientific">Cellulomonas alba</name>
    <dbReference type="NCBI Taxonomy" id="3053467"/>
    <lineage>
        <taxon>Bacteria</taxon>
        <taxon>Bacillati</taxon>
        <taxon>Actinomycetota</taxon>
        <taxon>Actinomycetes</taxon>
        <taxon>Micrococcales</taxon>
        <taxon>Cellulomonadaceae</taxon>
        <taxon>Cellulomonas</taxon>
    </lineage>
</organism>
<dbReference type="Proteomes" id="UP001529338">
    <property type="component" value="Unassembled WGS sequence"/>
</dbReference>
<evidence type="ECO:0000313" key="2">
    <source>
        <dbReference type="EMBL" id="MDM7854498.1"/>
    </source>
</evidence>
<sequence>MSTDADARHWATLTPDALADEIAQNRRSERRLVTIALVALAVTAVLLVARGLW</sequence>
<gene>
    <name evidence="2" type="ORF">QRT04_06095</name>
</gene>
<evidence type="ECO:0000313" key="3">
    <source>
        <dbReference type="Proteomes" id="UP001529338"/>
    </source>
</evidence>
<protein>
    <submittedName>
        <fullName evidence="2">Uncharacterized protein</fullName>
    </submittedName>
</protein>
<reference evidence="2 3" key="1">
    <citation type="submission" date="2023-06" db="EMBL/GenBank/DDBJ databases">
        <title>Cellulomonas sp. MW4 Whole genome sequence.</title>
        <authorList>
            <person name="Park S."/>
        </authorList>
    </citation>
    <scope>NUCLEOTIDE SEQUENCE [LARGE SCALE GENOMIC DNA]</scope>
    <source>
        <strain evidence="2 3">MW4</strain>
    </source>
</reference>
<comment type="caution">
    <text evidence="2">The sequence shown here is derived from an EMBL/GenBank/DDBJ whole genome shotgun (WGS) entry which is preliminary data.</text>
</comment>
<dbReference type="RefSeq" id="WP_289454272.1">
    <property type="nucleotide sequence ID" value="NZ_JAUCGQ010000001.1"/>
</dbReference>
<keyword evidence="1" id="KW-1133">Transmembrane helix</keyword>
<keyword evidence="1" id="KW-0472">Membrane</keyword>
<accession>A0ABT7SE78</accession>
<dbReference type="EMBL" id="JAUCGQ010000001">
    <property type="protein sequence ID" value="MDM7854498.1"/>
    <property type="molecule type" value="Genomic_DNA"/>
</dbReference>
<feature type="transmembrane region" description="Helical" evidence="1">
    <location>
        <begin position="32"/>
        <end position="52"/>
    </location>
</feature>